<dbReference type="AlphaFoldDB" id="A0A1W6SQI9"/>
<dbReference type="EMBL" id="CP021106">
    <property type="protein sequence ID" value="ARO88051.1"/>
    <property type="molecule type" value="Genomic_DNA"/>
</dbReference>
<evidence type="ECO:0000313" key="1">
    <source>
        <dbReference type="EMBL" id="ARO88051.1"/>
    </source>
</evidence>
<gene>
    <name evidence="1" type="ORF">EBAPG3_009860</name>
</gene>
<dbReference type="KEGG" id="nlc:EBAPG3_009860"/>
<keyword evidence="2" id="KW-1185">Reference proteome</keyword>
<proteinExistence type="predicted"/>
<protein>
    <submittedName>
        <fullName evidence="1">Uncharacterized protein</fullName>
    </submittedName>
</protein>
<name>A0A1W6SQI9_9PROT</name>
<accession>A0A1W6SQI9</accession>
<reference evidence="1 2" key="1">
    <citation type="journal article" date="2015" name="Int. J. Syst. Evol. Microbiol.">
        <title>Nitrosospira lacus sp. nov., a psychrotolerant, ammonia-oxidizing bacterium from sandy lake sediment.</title>
        <authorList>
            <person name="Urakawa H."/>
            <person name="Garcia J.C."/>
            <person name="Nielsen J.L."/>
            <person name="Le V.Q."/>
            <person name="Kozlowski J.A."/>
            <person name="Stein L.Y."/>
            <person name="Lim C.K."/>
            <person name="Pommerening-Roser A."/>
            <person name="Martens-Habbena W."/>
            <person name="Stahl D.A."/>
            <person name="Klotz M.G."/>
        </authorList>
    </citation>
    <scope>NUCLEOTIDE SEQUENCE [LARGE SCALE GENOMIC DNA]</scope>
    <source>
        <strain evidence="1 2">APG3</strain>
    </source>
</reference>
<dbReference type="Proteomes" id="UP000012179">
    <property type="component" value="Chromosome"/>
</dbReference>
<evidence type="ECO:0000313" key="2">
    <source>
        <dbReference type="Proteomes" id="UP000012179"/>
    </source>
</evidence>
<organism evidence="1 2">
    <name type="scientific">Nitrosospira lacus</name>
    <dbReference type="NCBI Taxonomy" id="1288494"/>
    <lineage>
        <taxon>Bacteria</taxon>
        <taxon>Pseudomonadati</taxon>
        <taxon>Pseudomonadota</taxon>
        <taxon>Betaproteobacteria</taxon>
        <taxon>Nitrosomonadales</taxon>
        <taxon>Nitrosomonadaceae</taxon>
        <taxon>Nitrosospira</taxon>
    </lineage>
</organism>
<sequence length="86" mass="9878">MPKTEGEKGVISEFDAGASFMQQELEFRRMGRRDRDLPDLKNEAERQRIRQILTILKDPVYTGCRRKKLVNGQSDCCSRPNPTPPA</sequence>